<keyword evidence="3" id="KW-1185">Reference proteome</keyword>
<reference evidence="2 3" key="1">
    <citation type="submission" date="2020-04" db="EMBL/GenBank/DDBJ databases">
        <title>MicrobeNet Type strains.</title>
        <authorList>
            <person name="Nicholson A.C."/>
        </authorList>
    </citation>
    <scope>NUCLEOTIDE SEQUENCE [LARGE SCALE GENOMIC DNA]</scope>
    <source>
        <strain evidence="2 3">ATCC 23612</strain>
    </source>
</reference>
<dbReference type="Proteomes" id="UP000553209">
    <property type="component" value="Unassembled WGS sequence"/>
</dbReference>
<dbReference type="RefSeq" id="WP_168444149.1">
    <property type="nucleotide sequence ID" value="NZ_JAAXPG010000031.1"/>
</dbReference>
<evidence type="ECO:0000313" key="2">
    <source>
        <dbReference type="EMBL" id="NKZ01129.1"/>
    </source>
</evidence>
<accession>A0A7X6MK25</accession>
<name>A0A7X6MK25_9ACTN</name>
<proteinExistence type="predicted"/>
<dbReference type="AlphaFoldDB" id="A0A7X6MK25"/>
<evidence type="ECO:0000313" key="3">
    <source>
        <dbReference type="Proteomes" id="UP000553209"/>
    </source>
</evidence>
<protein>
    <submittedName>
        <fullName evidence="2">Uncharacterized protein</fullName>
    </submittedName>
</protein>
<feature type="region of interest" description="Disordered" evidence="1">
    <location>
        <begin position="1"/>
        <end position="54"/>
    </location>
</feature>
<comment type="caution">
    <text evidence="2">The sequence shown here is derived from an EMBL/GenBank/DDBJ whole genome shotgun (WGS) entry which is preliminary data.</text>
</comment>
<gene>
    <name evidence="2" type="ORF">HGB44_26175</name>
</gene>
<sequence length="54" mass="5503">MFAVTGPDTHQAAPAEPKAAGADSTAKTIRVIRGPPEHAPPFFGIGYEPGPSGM</sequence>
<organism evidence="2 3">
    <name type="scientific">Nocardiopsis alborubida</name>
    <dbReference type="NCBI Taxonomy" id="146802"/>
    <lineage>
        <taxon>Bacteria</taxon>
        <taxon>Bacillati</taxon>
        <taxon>Actinomycetota</taxon>
        <taxon>Actinomycetes</taxon>
        <taxon>Streptosporangiales</taxon>
        <taxon>Nocardiopsidaceae</taxon>
        <taxon>Nocardiopsis</taxon>
    </lineage>
</organism>
<evidence type="ECO:0000256" key="1">
    <source>
        <dbReference type="SAM" id="MobiDB-lite"/>
    </source>
</evidence>
<dbReference type="EMBL" id="JAAXPG010000031">
    <property type="protein sequence ID" value="NKZ01129.1"/>
    <property type="molecule type" value="Genomic_DNA"/>
</dbReference>
<feature type="compositionally biased region" description="Low complexity" evidence="1">
    <location>
        <begin position="12"/>
        <end position="22"/>
    </location>
</feature>